<sequence length="88" mass="9619">MAGWPWGFAPAQVTGLDIFLRDAWTKEPVLIVSFTPGALAIILPPLSPYTKYAIIINQATPFEVMGTCLRCPILPAPQGPSLKRLKKL</sequence>
<keyword evidence="18" id="KW-1185">Reference proteome</keyword>
<evidence type="ECO:0000256" key="8">
    <source>
        <dbReference type="ARBA" id="ARBA00022692"/>
    </source>
</evidence>
<dbReference type="AlphaFoldDB" id="A0A811XXI6"/>
<comment type="subcellular location">
    <subcellularLocation>
        <location evidence="2">Mitochondrion inner membrane</location>
        <topology evidence="2">Single-pass membrane protein</topology>
    </subcellularLocation>
</comment>
<evidence type="ECO:0000256" key="7">
    <source>
        <dbReference type="ARBA" id="ARBA00022660"/>
    </source>
</evidence>
<evidence type="ECO:0000256" key="5">
    <source>
        <dbReference type="ARBA" id="ARBA00016391"/>
    </source>
</evidence>
<evidence type="ECO:0000256" key="4">
    <source>
        <dbReference type="ARBA" id="ARBA00011533"/>
    </source>
</evidence>
<dbReference type="PANTHER" id="PTHR15221:SF0">
    <property type="entry name" value="NADH DEHYDROGENASE [UBIQUINONE] 1 ALPHA SUBCOMPLEX SUBUNIT 3"/>
    <property type="match status" value="1"/>
</dbReference>
<keyword evidence="6" id="KW-0813">Transport</keyword>
<reference evidence="17" key="1">
    <citation type="submission" date="2020-12" db="EMBL/GenBank/DDBJ databases">
        <authorList>
            <consortium name="Molecular Ecology Group"/>
        </authorList>
    </citation>
    <scope>NUCLEOTIDE SEQUENCE</scope>
    <source>
        <strain evidence="17">TBG_1078</strain>
    </source>
</reference>
<dbReference type="InterPro" id="IPR026626">
    <property type="entry name" value="NDUFA3"/>
</dbReference>
<keyword evidence="9" id="KW-0999">Mitochondrion inner membrane</keyword>
<protein>
    <recommendedName>
        <fullName evidence="5">NADH dehydrogenase [ubiquinone] 1 alpha subcomplex subunit 3</fullName>
    </recommendedName>
    <alternativeName>
        <fullName evidence="15">Complex I-B9</fullName>
    </alternativeName>
    <alternativeName>
        <fullName evidence="16">NADH-ubiquinone oxidoreductase B9 subunit</fullName>
    </alternativeName>
</protein>
<evidence type="ECO:0000256" key="1">
    <source>
        <dbReference type="ARBA" id="ARBA00003195"/>
    </source>
</evidence>
<comment type="function">
    <text evidence="1">Accessory subunit of the mitochondrial membrane respiratory chain NADH dehydrogenase (Complex I), that is believed not to be involved in catalysis. Complex I functions in the transfer of electrons from NADH to the respiratory chain. The immediate electron acceptor for the enzyme is believed to be ubiquinone.</text>
</comment>
<keyword evidence="10" id="KW-0249">Electron transport</keyword>
<organism evidence="17 18">
    <name type="scientific">Nyctereutes procyonoides</name>
    <name type="common">Raccoon dog</name>
    <name type="synonym">Canis procyonoides</name>
    <dbReference type="NCBI Taxonomy" id="34880"/>
    <lineage>
        <taxon>Eukaryota</taxon>
        <taxon>Metazoa</taxon>
        <taxon>Chordata</taxon>
        <taxon>Craniata</taxon>
        <taxon>Vertebrata</taxon>
        <taxon>Euteleostomi</taxon>
        <taxon>Mammalia</taxon>
        <taxon>Eutheria</taxon>
        <taxon>Laurasiatheria</taxon>
        <taxon>Carnivora</taxon>
        <taxon>Caniformia</taxon>
        <taxon>Canidae</taxon>
        <taxon>Nyctereutes</taxon>
    </lineage>
</organism>
<evidence type="ECO:0000256" key="10">
    <source>
        <dbReference type="ARBA" id="ARBA00022982"/>
    </source>
</evidence>
<keyword evidence="13" id="KW-0496">Mitochondrion</keyword>
<evidence type="ECO:0000256" key="9">
    <source>
        <dbReference type="ARBA" id="ARBA00022792"/>
    </source>
</evidence>
<dbReference type="GO" id="GO:0005743">
    <property type="term" value="C:mitochondrial inner membrane"/>
    <property type="evidence" value="ECO:0007669"/>
    <property type="project" value="UniProtKB-SubCell"/>
</dbReference>
<evidence type="ECO:0000256" key="6">
    <source>
        <dbReference type="ARBA" id="ARBA00022448"/>
    </source>
</evidence>
<keyword evidence="12" id="KW-0007">Acetylation</keyword>
<evidence type="ECO:0000256" key="11">
    <source>
        <dbReference type="ARBA" id="ARBA00022989"/>
    </source>
</evidence>
<evidence type="ECO:0000256" key="2">
    <source>
        <dbReference type="ARBA" id="ARBA00004434"/>
    </source>
</evidence>
<comment type="subunit">
    <text evidence="4">Complex I is composed of 45 different subunits.</text>
</comment>
<keyword evidence="11" id="KW-1133">Transmembrane helix</keyword>
<comment type="caution">
    <text evidence="17">The sequence shown here is derived from an EMBL/GenBank/DDBJ whole genome shotgun (WGS) entry which is preliminary data.</text>
</comment>
<evidence type="ECO:0000256" key="15">
    <source>
        <dbReference type="ARBA" id="ARBA00031425"/>
    </source>
</evidence>
<evidence type="ECO:0000256" key="13">
    <source>
        <dbReference type="ARBA" id="ARBA00023128"/>
    </source>
</evidence>
<proteinExistence type="inferred from homology"/>
<dbReference type="EMBL" id="CAJHUB010000649">
    <property type="protein sequence ID" value="CAD7667339.1"/>
    <property type="molecule type" value="Genomic_DNA"/>
</dbReference>
<evidence type="ECO:0000256" key="14">
    <source>
        <dbReference type="ARBA" id="ARBA00023136"/>
    </source>
</evidence>
<dbReference type="PANTHER" id="PTHR15221">
    <property type="entry name" value="NADH DEHYDROGENASE [UBIQUINONE] 1 ALPHA SUBCOMPLEX SUBUNIT 3"/>
    <property type="match status" value="1"/>
</dbReference>
<name>A0A811XXI6_NYCPR</name>
<dbReference type="Pfam" id="PF14987">
    <property type="entry name" value="NADHdh_A3"/>
    <property type="match status" value="1"/>
</dbReference>
<comment type="similarity">
    <text evidence="3">Belongs to the complex I NDUFA3 subunit family.</text>
</comment>
<evidence type="ECO:0000313" key="17">
    <source>
        <dbReference type="EMBL" id="CAD7667339.1"/>
    </source>
</evidence>
<keyword evidence="7" id="KW-0679">Respiratory chain</keyword>
<dbReference type="GO" id="GO:0045271">
    <property type="term" value="C:respiratory chain complex I"/>
    <property type="evidence" value="ECO:0007669"/>
    <property type="project" value="InterPro"/>
</dbReference>
<gene>
    <name evidence="17" type="ORF">NYPRO_LOCUS668</name>
</gene>
<keyword evidence="14" id="KW-0472">Membrane</keyword>
<accession>A0A811XXI6</accession>
<evidence type="ECO:0000256" key="3">
    <source>
        <dbReference type="ARBA" id="ARBA00008253"/>
    </source>
</evidence>
<dbReference type="Proteomes" id="UP000645828">
    <property type="component" value="Unassembled WGS sequence"/>
</dbReference>
<evidence type="ECO:0000313" key="18">
    <source>
        <dbReference type="Proteomes" id="UP000645828"/>
    </source>
</evidence>
<evidence type="ECO:0000256" key="12">
    <source>
        <dbReference type="ARBA" id="ARBA00022990"/>
    </source>
</evidence>
<evidence type="ECO:0000256" key="16">
    <source>
        <dbReference type="ARBA" id="ARBA00032035"/>
    </source>
</evidence>
<keyword evidence="8" id="KW-0812">Transmembrane</keyword>